<gene>
    <name evidence="3" type="ORF">F0345_07200</name>
</gene>
<keyword evidence="2" id="KW-0812">Transmembrane</keyword>
<protein>
    <recommendedName>
        <fullName evidence="5">Glycerophosphoryl diester phosphodiesterase membrane domain-containing protein</fullName>
    </recommendedName>
</protein>
<feature type="transmembrane region" description="Helical" evidence="2">
    <location>
        <begin position="240"/>
        <end position="273"/>
    </location>
</feature>
<evidence type="ECO:0000313" key="4">
    <source>
        <dbReference type="Proteomes" id="UP000515764"/>
    </source>
</evidence>
<feature type="region of interest" description="Disordered" evidence="1">
    <location>
        <begin position="1"/>
        <end position="106"/>
    </location>
</feature>
<evidence type="ECO:0000256" key="1">
    <source>
        <dbReference type="SAM" id="MobiDB-lite"/>
    </source>
</evidence>
<feature type="transmembrane region" description="Helical" evidence="2">
    <location>
        <begin position="138"/>
        <end position="162"/>
    </location>
</feature>
<evidence type="ECO:0000256" key="2">
    <source>
        <dbReference type="SAM" id="Phobius"/>
    </source>
</evidence>
<proteinExistence type="predicted"/>
<reference evidence="4" key="1">
    <citation type="submission" date="2019-10" db="EMBL/GenBank/DDBJ databases">
        <title>Antimicrobial potential of Antarctic Bacteria.</title>
        <authorList>
            <person name="Benaud N."/>
            <person name="Edwards R.J."/>
            <person name="Ferrari B.C."/>
        </authorList>
    </citation>
    <scope>NUCLEOTIDE SEQUENCE [LARGE SCALE GENOMIC DNA]</scope>
    <source>
        <strain evidence="4">NBH77</strain>
    </source>
</reference>
<feature type="compositionally biased region" description="Low complexity" evidence="1">
    <location>
        <begin position="51"/>
        <end position="61"/>
    </location>
</feature>
<feature type="transmembrane region" description="Helical" evidence="2">
    <location>
        <begin position="394"/>
        <end position="419"/>
    </location>
</feature>
<dbReference type="PANTHER" id="PTHR33133">
    <property type="entry name" value="OS08G0107100 PROTEIN-RELATED"/>
    <property type="match status" value="1"/>
</dbReference>
<evidence type="ECO:0000313" key="3">
    <source>
        <dbReference type="EMBL" id="QNE80931.1"/>
    </source>
</evidence>
<sequence length="453" mass="46606">MTHEQPGPGEGNGGQEPGRRPVEGHGGQEPVQGPAEGEGGREPGPEPGPEQGPEQGPAEGPGTQGGPPPWWGAGQPGGGGPAWGPPPPPPGRHGPPPWGWGWGWPSPAPKPGVIPLRPLQTGDLFGGVFATIRRHPGALFGTIALVHGVHLVLAGAVLFAGWHVQRGTLDRLFDTSADELPAVSDLTSVMATFGLVWLVVMVLALVANAAVAVACTTVTREAVLGRPAPFGQVLRAVRRFPTVLGIQLLTGLVVAVPAVLFVLFMVLTMVALLARGDVGPWLAFLPFLFLGAGVLAVWLWIRLAVAIPAAVFEGQGAFAAIGRSVRLVRGDWWRTFGLLLLAGAMAMGLSLAVQLITGALQGAPGPVVPDPETGRFDSADVRAVFLDTLAASGVGVLVSSVVQAAAMALTHLTGALVYVDLRIRKEGLADALIAELGQDAEAPRTPPASGRSG</sequence>
<name>A0ABX6RL15_9ACTN</name>
<dbReference type="EMBL" id="CP045704">
    <property type="protein sequence ID" value="QNE80931.1"/>
    <property type="molecule type" value="Genomic_DNA"/>
</dbReference>
<dbReference type="PANTHER" id="PTHR33133:SF1">
    <property type="entry name" value="EXPRESSED PROTEIN-RELATED"/>
    <property type="match status" value="1"/>
</dbReference>
<accession>A0ABX6RL15</accession>
<keyword evidence="2" id="KW-1133">Transmembrane helix</keyword>
<dbReference type="RefSeq" id="WP_185392952.1">
    <property type="nucleotide sequence ID" value="NZ_CP045704.1"/>
</dbReference>
<feature type="compositionally biased region" description="Pro residues" evidence="1">
    <location>
        <begin position="83"/>
        <end position="98"/>
    </location>
</feature>
<keyword evidence="2" id="KW-0472">Membrane</keyword>
<evidence type="ECO:0008006" key="5">
    <source>
        <dbReference type="Google" id="ProtNLM"/>
    </source>
</evidence>
<feature type="transmembrane region" description="Helical" evidence="2">
    <location>
        <begin position="336"/>
        <end position="356"/>
    </location>
</feature>
<feature type="transmembrane region" description="Helical" evidence="2">
    <location>
        <begin position="195"/>
        <end position="219"/>
    </location>
</feature>
<dbReference type="Proteomes" id="UP000515764">
    <property type="component" value="Chromosome"/>
</dbReference>
<feature type="transmembrane region" description="Helical" evidence="2">
    <location>
        <begin position="279"/>
        <end position="301"/>
    </location>
</feature>
<keyword evidence="4" id="KW-1185">Reference proteome</keyword>
<organism evidence="3 4">
    <name type="scientific">Streptomyces rutgersensis</name>
    <dbReference type="NCBI Taxonomy" id="53451"/>
    <lineage>
        <taxon>Bacteria</taxon>
        <taxon>Bacillati</taxon>
        <taxon>Actinomycetota</taxon>
        <taxon>Actinomycetes</taxon>
        <taxon>Kitasatosporales</taxon>
        <taxon>Streptomycetaceae</taxon>
        <taxon>Streptomyces</taxon>
        <taxon>Streptomyces diastaticus group</taxon>
    </lineage>
</organism>